<reference evidence="2 3" key="1">
    <citation type="submission" date="2018-11" db="EMBL/GenBank/DDBJ databases">
        <title>Complete genome sequencing of the Actinobacteria Serinibacter sp. K3-2.</title>
        <authorList>
            <person name="Rakitin A.L."/>
            <person name="Beletsky A.V."/>
            <person name="Mardanov A.V."/>
            <person name="Ravin N.V."/>
            <person name="Gromova A.S."/>
            <person name="Filippova S.N."/>
            <person name="Gal'Chenko V.F."/>
        </authorList>
    </citation>
    <scope>NUCLEOTIDE SEQUENCE [LARGE SCALE GENOMIC DNA]</scope>
    <source>
        <strain evidence="2 3">K3-2</strain>
    </source>
</reference>
<protein>
    <submittedName>
        <fullName evidence="2">Putative DNA-binding protein</fullName>
    </submittedName>
</protein>
<dbReference type="Pfam" id="PF13560">
    <property type="entry name" value="HTH_31"/>
    <property type="match status" value="1"/>
</dbReference>
<dbReference type="AlphaFoldDB" id="A0A4Z1E2F2"/>
<dbReference type="Pfam" id="PF17765">
    <property type="entry name" value="MLTR_LBD"/>
    <property type="match status" value="1"/>
</dbReference>
<keyword evidence="3" id="KW-1185">Reference proteome</keyword>
<dbReference type="InterPro" id="IPR041413">
    <property type="entry name" value="MLTR_LBD"/>
</dbReference>
<feature type="domain" description="HTH cro/C1-type" evidence="1">
    <location>
        <begin position="34"/>
        <end position="85"/>
    </location>
</feature>
<dbReference type="SMART" id="SM00530">
    <property type="entry name" value="HTH_XRE"/>
    <property type="match status" value="1"/>
</dbReference>
<dbReference type="PANTHER" id="PTHR35010:SF2">
    <property type="entry name" value="BLL4672 PROTEIN"/>
    <property type="match status" value="1"/>
</dbReference>
<name>A0A4Z1E2F2_9MICO</name>
<dbReference type="Gene3D" id="1.10.260.40">
    <property type="entry name" value="lambda repressor-like DNA-binding domains"/>
    <property type="match status" value="1"/>
</dbReference>
<dbReference type="Gene3D" id="3.30.450.180">
    <property type="match status" value="1"/>
</dbReference>
<dbReference type="PANTHER" id="PTHR35010">
    <property type="entry name" value="BLL4672 PROTEIN-RELATED"/>
    <property type="match status" value="1"/>
</dbReference>
<keyword evidence="2" id="KW-0238">DNA-binding</keyword>
<sequence length="299" mass="32364">MAADNRSEVRDFLATRRARITPEQAGLTLYGGNRRVAGLRREEVAMLAGVSNDYYVRMERGNLAGVSEQVLDAVAVALQLDDAERGHLRDLARTATGRPMRRRRPRAVAVPASVQLVLDAMTGAPAIVRDDRFDVLAANALGRALYAPAYEAGDGRVNNARFTFLDPAARKFWADWERIADDTVGVLRSLAGRNPYDAALTALVGELATRSVEFRTRWAHHDVHLHTGGTKRINHPEVGLLELSYDTITVAQAPDLTMAVYTAAPGTATAEKLRMLASLVATAESSSEASTTTNAPSEG</sequence>
<evidence type="ECO:0000259" key="1">
    <source>
        <dbReference type="PROSITE" id="PS50943"/>
    </source>
</evidence>
<dbReference type="InterPro" id="IPR001387">
    <property type="entry name" value="Cro/C1-type_HTH"/>
</dbReference>
<accession>A0A4Z1E2F2</accession>
<dbReference type="SUPFAM" id="SSF47413">
    <property type="entry name" value="lambda repressor-like DNA-binding domains"/>
    <property type="match status" value="1"/>
</dbReference>
<gene>
    <name evidence="2" type="ORF">SERN_1423</name>
</gene>
<dbReference type="EMBL" id="RHPJ01000002">
    <property type="protein sequence ID" value="TGO05419.1"/>
    <property type="molecule type" value="Genomic_DNA"/>
</dbReference>
<dbReference type="PROSITE" id="PS50943">
    <property type="entry name" value="HTH_CROC1"/>
    <property type="match status" value="1"/>
</dbReference>
<dbReference type="InterPro" id="IPR010982">
    <property type="entry name" value="Lambda_DNA-bd_dom_sf"/>
</dbReference>
<dbReference type="Proteomes" id="UP000297318">
    <property type="component" value="Unassembled WGS sequence"/>
</dbReference>
<proteinExistence type="predicted"/>
<dbReference type="RefSeq" id="WP_135849425.1">
    <property type="nucleotide sequence ID" value="NZ_RHPJ01000002.1"/>
</dbReference>
<dbReference type="OrthoDB" id="3518652at2"/>
<evidence type="ECO:0000313" key="3">
    <source>
        <dbReference type="Proteomes" id="UP000297318"/>
    </source>
</evidence>
<organism evidence="2 3">
    <name type="scientific">Serinibacter arcticus</name>
    <dbReference type="NCBI Taxonomy" id="1655435"/>
    <lineage>
        <taxon>Bacteria</taxon>
        <taxon>Bacillati</taxon>
        <taxon>Actinomycetota</taxon>
        <taxon>Actinomycetes</taxon>
        <taxon>Micrococcales</taxon>
        <taxon>Beutenbergiaceae</taxon>
        <taxon>Serinibacter</taxon>
    </lineage>
</organism>
<dbReference type="CDD" id="cd00093">
    <property type="entry name" value="HTH_XRE"/>
    <property type="match status" value="1"/>
</dbReference>
<comment type="caution">
    <text evidence="2">The sequence shown here is derived from an EMBL/GenBank/DDBJ whole genome shotgun (WGS) entry which is preliminary data.</text>
</comment>
<dbReference type="GO" id="GO:0003677">
    <property type="term" value="F:DNA binding"/>
    <property type="evidence" value="ECO:0007669"/>
    <property type="project" value="UniProtKB-KW"/>
</dbReference>
<evidence type="ECO:0000313" key="2">
    <source>
        <dbReference type="EMBL" id="TGO05419.1"/>
    </source>
</evidence>